<dbReference type="PANTHER" id="PTHR45651">
    <property type="entry name" value="CYCLIC NUCLEOTIDE-GATED ION CHANNEL 15-RELATED-RELATED"/>
    <property type="match status" value="1"/>
</dbReference>
<dbReference type="GO" id="GO:0030552">
    <property type="term" value="F:cAMP binding"/>
    <property type="evidence" value="ECO:0007669"/>
    <property type="project" value="UniProtKB-KW"/>
</dbReference>
<dbReference type="AlphaFoldDB" id="A0AAD9XNY0"/>
<keyword evidence="6" id="KW-0472">Membrane</keyword>
<keyword evidence="4" id="KW-0813">Transport</keyword>
<accession>A0AAD9XNY0</accession>
<keyword evidence="6" id="KW-0812">Transmembrane</keyword>
<proteinExistence type="predicted"/>
<name>A0AAD9XNY0_9ROSI</name>
<dbReference type="PROSITE" id="PS50042">
    <property type="entry name" value="CNMP_BINDING_3"/>
    <property type="match status" value="1"/>
</dbReference>
<evidence type="ECO:0000256" key="4">
    <source>
        <dbReference type="ARBA" id="ARBA00023286"/>
    </source>
</evidence>
<dbReference type="InterPro" id="IPR000595">
    <property type="entry name" value="cNMP-bd_dom"/>
</dbReference>
<dbReference type="InterPro" id="IPR014710">
    <property type="entry name" value="RmlC-like_jellyroll"/>
</dbReference>
<dbReference type="Gene3D" id="2.60.120.10">
    <property type="entry name" value="Jelly Rolls"/>
    <property type="match status" value="1"/>
</dbReference>
<evidence type="ECO:0000259" key="7">
    <source>
        <dbReference type="PROSITE" id="PS50042"/>
    </source>
</evidence>
<keyword evidence="2" id="KW-0112">Calmodulin-binding</keyword>
<keyword evidence="4" id="KW-1071">Ligand-gated ion channel</keyword>
<gene>
    <name evidence="8" type="ORF">Ddye_001370</name>
</gene>
<dbReference type="PANTHER" id="PTHR45651:SF5">
    <property type="entry name" value="CYCLIC NUCLEOTIDE-GATED ION CHANNEL 1"/>
    <property type="match status" value="1"/>
</dbReference>
<dbReference type="SUPFAM" id="SSF51206">
    <property type="entry name" value="cAMP-binding domain-like"/>
    <property type="match status" value="1"/>
</dbReference>
<dbReference type="CDD" id="cd00038">
    <property type="entry name" value="CAP_ED"/>
    <property type="match status" value="1"/>
</dbReference>
<evidence type="ECO:0000313" key="8">
    <source>
        <dbReference type="EMBL" id="KAK2662796.1"/>
    </source>
</evidence>
<keyword evidence="5" id="KW-0407">Ion channel</keyword>
<keyword evidence="3" id="KW-0142">cGMP-binding</keyword>
<evidence type="ECO:0000256" key="3">
    <source>
        <dbReference type="ARBA" id="ARBA00022992"/>
    </source>
</evidence>
<dbReference type="InterPro" id="IPR018490">
    <property type="entry name" value="cNMP-bd_dom_sf"/>
</dbReference>
<comment type="caution">
    <text evidence="8">The sequence shown here is derived from an EMBL/GenBank/DDBJ whole genome shotgun (WGS) entry which is preliminary data.</text>
</comment>
<evidence type="ECO:0000256" key="5">
    <source>
        <dbReference type="ARBA" id="ARBA00023303"/>
    </source>
</evidence>
<keyword evidence="4" id="KW-0406">Ion transport</keyword>
<dbReference type="GO" id="GO:0034220">
    <property type="term" value="P:monoatomic ion transmembrane transport"/>
    <property type="evidence" value="ECO:0007669"/>
    <property type="project" value="UniProtKB-KW"/>
</dbReference>
<dbReference type="GO" id="GO:0005516">
    <property type="term" value="F:calmodulin binding"/>
    <property type="evidence" value="ECO:0007669"/>
    <property type="project" value="UniProtKB-KW"/>
</dbReference>
<feature type="transmembrane region" description="Helical" evidence="6">
    <location>
        <begin position="37"/>
        <end position="58"/>
    </location>
</feature>
<sequence length="284" mass="32407">MEQTRTSQDIYIEVLQLTNPIIAVWPYLGLSNGGTNFYTANLFLLHYFLTVILLYIMFTRATRIWATFAKATWAKVVFNLLLYIHGGHKEHKTPICLELLKKVDEFRRWSEELLDELCDYAKPISYAEHDEIVRRGSSIDEMLFLVQGKLQTYSLTSVDTGSAASPPRFEISINHLEDGEFCGEELVAWFQADLYSSNLPISNKTIKTIKKVDAFALMSYDLQSLFIKSQTTLCTSTQVQAPPSADSYPQAPVSRRASNTAARKWDLRSLLFHSLLLHQGKRKP</sequence>
<keyword evidence="1" id="KW-0140">cGMP</keyword>
<feature type="domain" description="Cyclic nucleotide-binding" evidence="7">
    <location>
        <begin position="105"/>
        <end position="184"/>
    </location>
</feature>
<dbReference type="GO" id="GO:0016020">
    <property type="term" value="C:membrane"/>
    <property type="evidence" value="ECO:0007669"/>
    <property type="project" value="UniProtKB-SubCell"/>
</dbReference>
<dbReference type="GO" id="GO:0030553">
    <property type="term" value="F:cGMP binding"/>
    <property type="evidence" value="ECO:0007669"/>
    <property type="project" value="UniProtKB-KW"/>
</dbReference>
<evidence type="ECO:0000256" key="6">
    <source>
        <dbReference type="SAM" id="Phobius"/>
    </source>
</evidence>
<evidence type="ECO:0000256" key="1">
    <source>
        <dbReference type="ARBA" id="ARBA00022535"/>
    </source>
</evidence>
<protein>
    <recommendedName>
        <fullName evidence="7">Cyclic nucleotide-binding domain-containing protein</fullName>
    </recommendedName>
</protein>
<evidence type="ECO:0000313" key="9">
    <source>
        <dbReference type="Proteomes" id="UP001280121"/>
    </source>
</evidence>
<keyword evidence="3" id="KW-0547">Nucleotide-binding</keyword>
<keyword evidence="9" id="KW-1185">Reference proteome</keyword>
<evidence type="ECO:0000256" key="2">
    <source>
        <dbReference type="ARBA" id="ARBA00022860"/>
    </source>
</evidence>
<keyword evidence="6" id="KW-1133">Transmembrane helix</keyword>
<reference evidence="8" key="1">
    <citation type="journal article" date="2023" name="Plant J.">
        <title>Genome sequences and population genomics provide insights into the demographic history, inbreeding, and mutation load of two 'living fossil' tree species of Dipteronia.</title>
        <authorList>
            <person name="Feng Y."/>
            <person name="Comes H.P."/>
            <person name="Chen J."/>
            <person name="Zhu S."/>
            <person name="Lu R."/>
            <person name="Zhang X."/>
            <person name="Li P."/>
            <person name="Qiu J."/>
            <person name="Olsen K.M."/>
            <person name="Qiu Y."/>
        </authorList>
    </citation>
    <scope>NUCLEOTIDE SEQUENCE</scope>
    <source>
        <strain evidence="8">KIB01</strain>
    </source>
</reference>
<dbReference type="Proteomes" id="UP001280121">
    <property type="component" value="Unassembled WGS sequence"/>
</dbReference>
<dbReference type="EMBL" id="JANJYI010000001">
    <property type="protein sequence ID" value="KAK2662796.1"/>
    <property type="molecule type" value="Genomic_DNA"/>
</dbReference>
<organism evidence="8 9">
    <name type="scientific">Dipteronia dyeriana</name>
    <dbReference type="NCBI Taxonomy" id="168575"/>
    <lineage>
        <taxon>Eukaryota</taxon>
        <taxon>Viridiplantae</taxon>
        <taxon>Streptophyta</taxon>
        <taxon>Embryophyta</taxon>
        <taxon>Tracheophyta</taxon>
        <taxon>Spermatophyta</taxon>
        <taxon>Magnoliopsida</taxon>
        <taxon>eudicotyledons</taxon>
        <taxon>Gunneridae</taxon>
        <taxon>Pentapetalae</taxon>
        <taxon>rosids</taxon>
        <taxon>malvids</taxon>
        <taxon>Sapindales</taxon>
        <taxon>Sapindaceae</taxon>
        <taxon>Hippocastanoideae</taxon>
        <taxon>Acereae</taxon>
        <taxon>Dipteronia</taxon>
    </lineage>
</organism>